<organism evidence="3 4">
    <name type="scientific">Eiseniibacteriota bacterium</name>
    <dbReference type="NCBI Taxonomy" id="2212470"/>
    <lineage>
        <taxon>Bacteria</taxon>
        <taxon>Candidatus Eiseniibacteriota</taxon>
    </lineage>
</organism>
<dbReference type="SUPFAM" id="SSF54184">
    <property type="entry name" value="Penicillin-binding protein 2x (pbp-2x), c-terminal domain"/>
    <property type="match status" value="1"/>
</dbReference>
<reference evidence="3" key="2">
    <citation type="journal article" date="2021" name="Microbiome">
        <title>Successional dynamics and alternative stable states in a saline activated sludge microbial community over 9 years.</title>
        <authorList>
            <person name="Wang Y."/>
            <person name="Ye J."/>
            <person name="Ju F."/>
            <person name="Liu L."/>
            <person name="Boyd J.A."/>
            <person name="Deng Y."/>
            <person name="Parks D.H."/>
            <person name="Jiang X."/>
            <person name="Yin X."/>
            <person name="Woodcroft B.J."/>
            <person name="Tyson G.W."/>
            <person name="Hugenholtz P."/>
            <person name="Polz M.F."/>
            <person name="Zhang T."/>
        </authorList>
    </citation>
    <scope>NUCLEOTIDE SEQUENCE</scope>
    <source>
        <strain evidence="3">HKST-UBA01</strain>
    </source>
</reference>
<evidence type="ECO:0000313" key="3">
    <source>
        <dbReference type="EMBL" id="MCA9726411.1"/>
    </source>
</evidence>
<reference evidence="3" key="1">
    <citation type="submission" date="2020-04" db="EMBL/GenBank/DDBJ databases">
        <authorList>
            <person name="Zhang T."/>
        </authorList>
    </citation>
    <scope>NUCLEOTIDE SEQUENCE</scope>
    <source>
        <strain evidence="3">HKST-UBA01</strain>
    </source>
</reference>
<dbReference type="CDD" id="cd06577">
    <property type="entry name" value="PASTA_pknB"/>
    <property type="match status" value="3"/>
</dbReference>
<feature type="domain" description="PASTA" evidence="2">
    <location>
        <begin position="241"/>
        <end position="306"/>
    </location>
</feature>
<dbReference type="AlphaFoldDB" id="A0A956LYF8"/>
<comment type="caution">
    <text evidence="3">The sequence shown here is derived from an EMBL/GenBank/DDBJ whole genome shotgun (WGS) entry which is preliminary data.</text>
</comment>
<evidence type="ECO:0000259" key="2">
    <source>
        <dbReference type="PROSITE" id="PS51178"/>
    </source>
</evidence>
<dbReference type="Proteomes" id="UP000697710">
    <property type="component" value="Unassembled WGS sequence"/>
</dbReference>
<proteinExistence type="predicted"/>
<dbReference type="SMART" id="SM00740">
    <property type="entry name" value="PASTA"/>
    <property type="match status" value="3"/>
</dbReference>
<evidence type="ECO:0000313" key="4">
    <source>
        <dbReference type="Proteomes" id="UP000697710"/>
    </source>
</evidence>
<dbReference type="Pfam" id="PF03793">
    <property type="entry name" value="PASTA"/>
    <property type="match status" value="3"/>
</dbReference>
<gene>
    <name evidence="3" type="ORF">KC729_01930</name>
</gene>
<feature type="region of interest" description="Disordered" evidence="1">
    <location>
        <begin position="1"/>
        <end position="64"/>
    </location>
</feature>
<protein>
    <submittedName>
        <fullName evidence="3">PASTA domain-containing protein</fullName>
    </submittedName>
</protein>
<dbReference type="Gene3D" id="3.30.10.20">
    <property type="match status" value="3"/>
</dbReference>
<evidence type="ECO:0000256" key="1">
    <source>
        <dbReference type="SAM" id="MobiDB-lite"/>
    </source>
</evidence>
<feature type="domain" description="PASTA" evidence="2">
    <location>
        <begin position="104"/>
        <end position="170"/>
    </location>
</feature>
<dbReference type="EMBL" id="JAGQHR010000028">
    <property type="protein sequence ID" value="MCA9726411.1"/>
    <property type="molecule type" value="Genomic_DNA"/>
</dbReference>
<dbReference type="InterPro" id="IPR005543">
    <property type="entry name" value="PASTA_dom"/>
</dbReference>
<feature type="domain" description="PASTA" evidence="2">
    <location>
        <begin position="171"/>
        <end position="238"/>
    </location>
</feature>
<accession>A0A956LYF8</accession>
<dbReference type="PROSITE" id="PS51178">
    <property type="entry name" value="PASTA"/>
    <property type="match status" value="3"/>
</dbReference>
<name>A0A956LYF8_UNCEI</name>
<sequence>MTDRGFFGAEARRRRPDRAPAADDGSTVVSGPADDPEGRPSPLRRATGRSGSAPRHPTKTNPTGGWFRRRGLQFLWWLVEAGAAVVVGVLLFDRVLMPAVVHHGQEVPVPDLRGMAVESARESAEDLGLSVLVSQGRFDPEVPPGSVVETSPGPGVAVKSGRQIFLTPSLGKESRVVPDLHGMSVRLATMKLQEVGLRVGATDQAASDVVPPGQILATNPPSGAPVPAAGDVALLVSRKKAPIPLWMPDLSGRSANETAAWLSSCGFQVRVEETSLPGDPGTVKEQDPLPGAPIWPGGLVRLTSVRDRDSFEIESERDRRRWRR</sequence>